<dbReference type="InterPro" id="IPR011701">
    <property type="entry name" value="MFS"/>
</dbReference>
<reference evidence="4" key="1">
    <citation type="submission" date="2013-07" db="EMBL/GenBank/DDBJ databases">
        <authorList>
            <person name="Geib S."/>
        </authorList>
    </citation>
    <scope>NUCLEOTIDE SEQUENCE</scope>
</reference>
<protein>
    <submittedName>
        <fullName evidence="4">Monocarboxylate transporter 9</fullName>
    </submittedName>
</protein>
<dbReference type="FunFam" id="1.20.1250.20:FF:000383">
    <property type="entry name" value="Blast:Monocarboxylate transporter 13"/>
    <property type="match status" value="1"/>
</dbReference>
<feature type="transmembrane region" description="Helical" evidence="2">
    <location>
        <begin position="423"/>
        <end position="448"/>
    </location>
</feature>
<dbReference type="PROSITE" id="PS50850">
    <property type="entry name" value="MFS"/>
    <property type="match status" value="1"/>
</dbReference>
<keyword evidence="2" id="KW-0812">Transmembrane</keyword>
<dbReference type="InterPro" id="IPR050327">
    <property type="entry name" value="Proton-linked_MCT"/>
</dbReference>
<feature type="transmembrane region" description="Helical" evidence="2">
    <location>
        <begin position="548"/>
        <end position="570"/>
    </location>
</feature>
<sequence>MAKRSKRRDKSDLGPDFVAPDGGWGWVVCIAAGLNNLTMYPPFQQYGLIYRQRMVSLGFSAKETTTIANIMLSLSSLVGIVNGAMFRRYTFRQVSIVGSILIFTGILLSMTCTKFWQYVLCLSLIYGIGQGLNVSAFSLAVNTYFRDRRRRAIGFTWTITGLGPIIFPHFTSLILIYYGGQGTILIYAAISLHTLMCALTLQPVLWHTAKKAKSKVEDLQETIPLSNTAPQDGVVSEMVQECKYCQYVKNGGSSTHITQFEFDDDEDEDEDSDIVSYEITVPGTPLMLPSNDGWFGSKSSLHKSASTTRLRHKFERQTSMRAPIAEVERADDVVDDNDNHAESTQRPNQPVLRENHALDFHCTCAEERVLQQSNNVEALKSVQQQTGVLLASGEEEDLNRRKMSFKQKIVKFFDLDLLRDLTFVNLVVGMTLMMFAEINFSILTPFILNQYGYTNEQISTAMSMLGGMDICVRFLAPIVLEKVKLSNQVLFAFGIIALTLGRMFVTLTDSYHVTLALFVLIGFGKGFRTIFSSLIIPSYVPLKRLPAASGLQLVCNTLFSLSFGPIIGAITDATNYTITIHFLNLLTTTALLIWLLEYLVRRMLGMKAKTTMEE</sequence>
<dbReference type="OrthoDB" id="410267at2759"/>
<reference evidence="4" key="2">
    <citation type="journal article" date="2014" name="BMC Genomics">
        <title>A genomic perspective to assessing quality of mass-reared SIT flies used in Mediterranean fruit fly (Ceratitis capitata) eradication in California.</title>
        <authorList>
            <person name="Calla B."/>
            <person name="Hall B."/>
            <person name="Hou S."/>
            <person name="Geib S.M."/>
        </authorList>
    </citation>
    <scope>NUCLEOTIDE SEQUENCE</scope>
</reference>
<dbReference type="Gene3D" id="1.20.1250.20">
    <property type="entry name" value="MFS general substrate transporter like domains"/>
    <property type="match status" value="2"/>
</dbReference>
<dbReference type="InterPro" id="IPR036259">
    <property type="entry name" value="MFS_trans_sf"/>
</dbReference>
<accession>W8BEX7</accession>
<dbReference type="EMBL" id="GAMC01018271">
    <property type="protein sequence ID" value="JAB88284.1"/>
    <property type="molecule type" value="mRNA"/>
</dbReference>
<dbReference type="EMBL" id="GAMC01018270">
    <property type="protein sequence ID" value="JAB88285.1"/>
    <property type="molecule type" value="mRNA"/>
</dbReference>
<dbReference type="SUPFAM" id="SSF103473">
    <property type="entry name" value="MFS general substrate transporter"/>
    <property type="match status" value="1"/>
</dbReference>
<evidence type="ECO:0000259" key="3">
    <source>
        <dbReference type="PROSITE" id="PS50850"/>
    </source>
</evidence>
<feature type="domain" description="Major facilitator superfamily (MFS) profile" evidence="3">
    <location>
        <begin position="417"/>
        <end position="614"/>
    </location>
</feature>
<dbReference type="GO" id="GO:0008028">
    <property type="term" value="F:monocarboxylic acid transmembrane transporter activity"/>
    <property type="evidence" value="ECO:0007669"/>
    <property type="project" value="TreeGrafter"/>
</dbReference>
<organism evidence="4">
    <name type="scientific">Ceratitis capitata</name>
    <name type="common">Mediterranean fruit fly</name>
    <name type="synonym">Tephritis capitata</name>
    <dbReference type="NCBI Taxonomy" id="7213"/>
    <lineage>
        <taxon>Eukaryota</taxon>
        <taxon>Metazoa</taxon>
        <taxon>Ecdysozoa</taxon>
        <taxon>Arthropoda</taxon>
        <taxon>Hexapoda</taxon>
        <taxon>Insecta</taxon>
        <taxon>Pterygota</taxon>
        <taxon>Neoptera</taxon>
        <taxon>Endopterygota</taxon>
        <taxon>Diptera</taxon>
        <taxon>Brachycera</taxon>
        <taxon>Muscomorpha</taxon>
        <taxon>Tephritoidea</taxon>
        <taxon>Tephritidae</taxon>
        <taxon>Ceratitis</taxon>
        <taxon>Ceratitis</taxon>
    </lineage>
</organism>
<feature type="transmembrane region" description="Helical" evidence="2">
    <location>
        <begin position="513"/>
        <end position="536"/>
    </location>
</feature>
<comment type="subcellular location">
    <subcellularLocation>
        <location evidence="1">Membrane</location>
        <topology evidence="1">Multi-pass membrane protein</topology>
    </subcellularLocation>
</comment>
<feature type="transmembrane region" description="Helical" evidence="2">
    <location>
        <begin position="576"/>
        <end position="600"/>
    </location>
</feature>
<proteinExistence type="evidence at transcript level"/>
<feature type="transmembrane region" description="Helical" evidence="2">
    <location>
        <begin position="153"/>
        <end position="178"/>
    </location>
</feature>
<dbReference type="AlphaFoldDB" id="W8BEX7"/>
<dbReference type="InterPro" id="IPR020846">
    <property type="entry name" value="MFS_dom"/>
</dbReference>
<name>W8BEX7_CERCA</name>
<gene>
    <name evidence="4" type="primary">MOT9</name>
</gene>
<feature type="transmembrane region" description="Helical" evidence="2">
    <location>
        <begin position="460"/>
        <end position="480"/>
    </location>
</feature>
<evidence type="ECO:0000256" key="1">
    <source>
        <dbReference type="ARBA" id="ARBA00004141"/>
    </source>
</evidence>
<dbReference type="PANTHER" id="PTHR11360:SF8">
    <property type="entry name" value="BCDNA.LD28120-RELATED"/>
    <property type="match status" value="1"/>
</dbReference>
<feature type="transmembrane region" description="Helical" evidence="2">
    <location>
        <begin position="489"/>
        <end position="507"/>
    </location>
</feature>
<feature type="transmembrane region" description="Helical" evidence="2">
    <location>
        <begin position="115"/>
        <end position="141"/>
    </location>
</feature>
<evidence type="ECO:0000313" key="4">
    <source>
        <dbReference type="EMBL" id="JAB88284.1"/>
    </source>
</evidence>
<keyword evidence="2" id="KW-0472">Membrane</keyword>
<dbReference type="Pfam" id="PF07690">
    <property type="entry name" value="MFS_1"/>
    <property type="match status" value="2"/>
</dbReference>
<feature type="transmembrane region" description="Helical" evidence="2">
    <location>
        <begin position="89"/>
        <end position="109"/>
    </location>
</feature>
<feature type="transmembrane region" description="Helical" evidence="2">
    <location>
        <begin position="184"/>
        <end position="206"/>
    </location>
</feature>
<dbReference type="GO" id="GO:0016020">
    <property type="term" value="C:membrane"/>
    <property type="evidence" value="ECO:0007669"/>
    <property type="project" value="UniProtKB-SubCell"/>
</dbReference>
<dbReference type="PANTHER" id="PTHR11360">
    <property type="entry name" value="MONOCARBOXYLATE TRANSPORTER"/>
    <property type="match status" value="1"/>
</dbReference>
<evidence type="ECO:0000256" key="2">
    <source>
        <dbReference type="SAM" id="Phobius"/>
    </source>
</evidence>
<keyword evidence="2" id="KW-1133">Transmembrane helix</keyword>